<feature type="transmembrane region" description="Helical" evidence="6">
    <location>
        <begin position="292"/>
        <end position="311"/>
    </location>
</feature>
<reference evidence="7 8" key="1">
    <citation type="journal article" date="2015" name="PLoS ONE">
        <title>Genome Sequence of Bacillus endophyticus and Analysis of Its Companion Mechanism in the Ketogulonigenium vulgare-Bacillus Strain Consortium.</title>
        <authorList>
            <person name="Jia N."/>
            <person name="Du J."/>
            <person name="Ding M.Z."/>
            <person name="Gao F."/>
            <person name="Yuan Y.J."/>
        </authorList>
    </citation>
    <scope>NUCLEOTIDE SEQUENCE [LARGE SCALE GENOMIC DNA]</scope>
    <source>
        <strain evidence="7 8">Hbe603</strain>
    </source>
</reference>
<dbReference type="CDD" id="cd13128">
    <property type="entry name" value="MATE_Wzx_like"/>
    <property type="match status" value="1"/>
</dbReference>
<name>A0A0H4KJD8_9BACI</name>
<feature type="transmembrane region" description="Helical" evidence="6">
    <location>
        <begin position="380"/>
        <end position="401"/>
    </location>
</feature>
<protein>
    <recommendedName>
        <fullName evidence="9">Polysaccharide biosynthesis protein</fullName>
    </recommendedName>
</protein>
<keyword evidence="3 6" id="KW-0812">Transmembrane</keyword>
<dbReference type="PANTHER" id="PTHR30250:SF11">
    <property type="entry name" value="O-ANTIGEN TRANSPORTER-RELATED"/>
    <property type="match status" value="1"/>
</dbReference>
<evidence type="ECO:0000256" key="3">
    <source>
        <dbReference type="ARBA" id="ARBA00022692"/>
    </source>
</evidence>
<keyword evidence="2" id="KW-1003">Cell membrane</keyword>
<dbReference type="Pfam" id="PF13440">
    <property type="entry name" value="Polysacc_synt_3"/>
    <property type="match status" value="1"/>
</dbReference>
<evidence type="ECO:0008006" key="9">
    <source>
        <dbReference type="Google" id="ProtNLM"/>
    </source>
</evidence>
<dbReference type="PANTHER" id="PTHR30250">
    <property type="entry name" value="PST FAMILY PREDICTED COLANIC ACID TRANSPORTER"/>
    <property type="match status" value="1"/>
</dbReference>
<feature type="transmembrane region" description="Helical" evidence="6">
    <location>
        <begin position="112"/>
        <end position="136"/>
    </location>
</feature>
<feature type="transmembrane region" description="Helical" evidence="6">
    <location>
        <begin position="253"/>
        <end position="271"/>
    </location>
</feature>
<evidence type="ECO:0000256" key="2">
    <source>
        <dbReference type="ARBA" id="ARBA00022475"/>
    </source>
</evidence>
<evidence type="ECO:0000256" key="4">
    <source>
        <dbReference type="ARBA" id="ARBA00022989"/>
    </source>
</evidence>
<keyword evidence="8" id="KW-1185">Reference proteome</keyword>
<feature type="transmembrane region" description="Helical" evidence="6">
    <location>
        <begin position="172"/>
        <end position="193"/>
    </location>
</feature>
<comment type="subcellular location">
    <subcellularLocation>
        <location evidence="1">Cell membrane</location>
        <topology evidence="1">Multi-pass membrane protein</topology>
    </subcellularLocation>
</comment>
<organism evidence="7 8">
    <name type="scientific">Priestia filamentosa</name>
    <dbReference type="NCBI Taxonomy" id="1402861"/>
    <lineage>
        <taxon>Bacteria</taxon>
        <taxon>Bacillati</taxon>
        <taxon>Bacillota</taxon>
        <taxon>Bacilli</taxon>
        <taxon>Bacillales</taxon>
        <taxon>Bacillaceae</taxon>
        <taxon>Priestia</taxon>
    </lineage>
</organism>
<reference evidence="8" key="2">
    <citation type="submission" date="2015-06" db="EMBL/GenBank/DDBJ databases">
        <title>Genome Sequence of Bacillus endophyticus and Analysis of its Companion Mechanism in the Ketogulonigenium vulgare-Bacillus strain Consortium.</title>
        <authorList>
            <person name="Jia N."/>
            <person name="Du J."/>
            <person name="Ding M.-Z."/>
            <person name="Gao F."/>
            <person name="Yuan Y.-J."/>
        </authorList>
    </citation>
    <scope>NUCLEOTIDE SEQUENCE [LARGE SCALE GENOMIC DNA]</scope>
    <source>
        <strain evidence="8">Hbe603</strain>
    </source>
</reference>
<dbReference type="Proteomes" id="UP000036202">
    <property type="component" value="Chromosome"/>
</dbReference>
<proteinExistence type="predicted"/>
<evidence type="ECO:0000313" key="7">
    <source>
        <dbReference type="EMBL" id="AKO93705.1"/>
    </source>
</evidence>
<feature type="transmembrane region" description="Helical" evidence="6">
    <location>
        <begin position="12"/>
        <end position="34"/>
    </location>
</feature>
<dbReference type="AlphaFoldDB" id="A0A0H4KJD8"/>
<feature type="transmembrane region" description="Helical" evidence="6">
    <location>
        <begin position="214"/>
        <end position="233"/>
    </location>
</feature>
<feature type="transmembrane region" description="Helical" evidence="6">
    <location>
        <begin position="88"/>
        <end position="106"/>
    </location>
</feature>
<accession>A0A0H4KJD8</accession>
<evidence type="ECO:0000256" key="6">
    <source>
        <dbReference type="SAM" id="Phobius"/>
    </source>
</evidence>
<feature type="transmembrane region" description="Helical" evidence="6">
    <location>
        <begin position="40"/>
        <end position="57"/>
    </location>
</feature>
<feature type="transmembrane region" description="Helical" evidence="6">
    <location>
        <begin position="326"/>
        <end position="343"/>
    </location>
</feature>
<feature type="transmembrane region" description="Helical" evidence="6">
    <location>
        <begin position="355"/>
        <end position="374"/>
    </location>
</feature>
<feature type="transmembrane region" description="Helical" evidence="6">
    <location>
        <begin position="436"/>
        <end position="454"/>
    </location>
</feature>
<keyword evidence="4 6" id="KW-1133">Transmembrane helix</keyword>
<evidence type="ECO:0000256" key="1">
    <source>
        <dbReference type="ARBA" id="ARBA00004651"/>
    </source>
</evidence>
<feature type="transmembrane region" description="Helical" evidence="6">
    <location>
        <begin position="413"/>
        <end position="430"/>
    </location>
</feature>
<evidence type="ECO:0000313" key="8">
    <source>
        <dbReference type="Proteomes" id="UP000036202"/>
    </source>
</evidence>
<dbReference type="GO" id="GO:0005886">
    <property type="term" value="C:plasma membrane"/>
    <property type="evidence" value="ECO:0007669"/>
    <property type="project" value="UniProtKB-SubCell"/>
</dbReference>
<evidence type="ECO:0000256" key="5">
    <source>
        <dbReference type="ARBA" id="ARBA00023136"/>
    </source>
</evidence>
<keyword evidence="5 6" id="KW-0472">Membrane</keyword>
<dbReference type="EMBL" id="CP011974">
    <property type="protein sequence ID" value="AKO93705.1"/>
    <property type="molecule type" value="Genomic_DNA"/>
</dbReference>
<dbReference type="KEGG" id="beo:BEH_17475"/>
<feature type="transmembrane region" description="Helical" evidence="6">
    <location>
        <begin position="148"/>
        <end position="166"/>
    </location>
</feature>
<sequence length="475" mass="53292">MAGKRLFTNILHLFFSTAFTRVANAITIILLAGYVGATEYGMFSLCIAYSLIAGYFTDMGVKDVVIRDASTKNANISIIMSSYIKIRIYLLIATLVVSSIIFVSAYNSNKLITLLFLLVFPTVIGLTMQSIAITYFQFTEEMKYISNTRIISAIIATLVVLLGMYLDWNIYVISAFYGISYIIAGGYSLYVLCKKVIIDFKSSMEKSLLKGLSSFVLSGLLIMSIPHIGILTIEKVLTLKEVGFYSVAYRIPTALYQIPGVVAGAFYPILFKHYNSQDFNSHLQTNVKQIKIMSFMGMLVSLPLFLYPEWIIKTLFGEQWLPATDLLQILAIVVILQSINFPLGDGFTTSGKQNYRTIILSVSVIIGVVLYYLFSLYYGNIGAAYAAVTLELTMFTGFLIFNKNRVIVIRKALLLNLIIYSLTMLISIQFLIGYNFYLGTVLACGMLIISFALIDKEARKWGSNFKYKLVTRKLR</sequence>
<gene>
    <name evidence="7" type="ORF">BEH_17475</name>
</gene>
<dbReference type="InterPro" id="IPR050833">
    <property type="entry name" value="Poly_Biosynth_Transport"/>
</dbReference>
<dbReference type="PATRIC" id="fig|135735.6.peg.3715"/>